<dbReference type="Gene3D" id="3.10.450.50">
    <property type="match status" value="1"/>
</dbReference>
<dbReference type="EMBL" id="VOHE01000008">
    <property type="protein sequence ID" value="TWT17336.1"/>
    <property type="molecule type" value="Genomic_DNA"/>
</dbReference>
<protein>
    <submittedName>
        <fullName evidence="1">Nuclear transport factor 2 family protein</fullName>
    </submittedName>
</protein>
<comment type="caution">
    <text evidence="1">The sequence shown here is derived from an EMBL/GenBank/DDBJ whole genome shotgun (WGS) entry which is preliminary data.</text>
</comment>
<dbReference type="AlphaFoldDB" id="A0A5C5TUJ1"/>
<sequence>METERSRPGGGRRAAALAGACALLLLAMLGGCSRPDPEAALRDAFAELQATIERRDPAAMQQHLADDFIGNDGLDRDGARRLAALLVLRHRDLAVDTGPLRLELGEGHAVVRFTALLRGGSGGLLPDAARVYQVETGWRLEQGRWRLASARWTPVVD</sequence>
<dbReference type="RefSeq" id="WP_027072484.1">
    <property type="nucleotide sequence ID" value="NZ_VOHE01000008.1"/>
</dbReference>
<accession>A0A5C5TUJ1</accession>
<evidence type="ECO:0000313" key="1">
    <source>
        <dbReference type="EMBL" id="TWT17336.1"/>
    </source>
</evidence>
<keyword evidence="2" id="KW-1185">Reference proteome</keyword>
<name>A0A5C5TUJ1_9GAMM</name>
<dbReference type="InterPro" id="IPR032710">
    <property type="entry name" value="NTF2-like_dom_sf"/>
</dbReference>
<dbReference type="PROSITE" id="PS51257">
    <property type="entry name" value="PROKAR_LIPOPROTEIN"/>
    <property type="match status" value="1"/>
</dbReference>
<dbReference type="SUPFAM" id="SSF54427">
    <property type="entry name" value="NTF2-like"/>
    <property type="match status" value="1"/>
</dbReference>
<organism evidence="1 2">
    <name type="scientific">Luteimonas wenzhouensis</name>
    <dbReference type="NCBI Taxonomy" id="2599615"/>
    <lineage>
        <taxon>Bacteria</taxon>
        <taxon>Pseudomonadati</taxon>
        <taxon>Pseudomonadota</taxon>
        <taxon>Gammaproteobacteria</taxon>
        <taxon>Lysobacterales</taxon>
        <taxon>Lysobacteraceae</taxon>
        <taxon>Luteimonas</taxon>
    </lineage>
</organism>
<dbReference type="OrthoDB" id="5801455at2"/>
<evidence type="ECO:0000313" key="2">
    <source>
        <dbReference type="Proteomes" id="UP000315949"/>
    </source>
</evidence>
<proteinExistence type="predicted"/>
<dbReference type="Proteomes" id="UP000315949">
    <property type="component" value="Unassembled WGS sequence"/>
</dbReference>
<gene>
    <name evidence="1" type="ORF">FQY79_13085</name>
</gene>
<reference evidence="1 2" key="1">
    <citation type="submission" date="2019-07" db="EMBL/GenBank/DDBJ databases">
        <title>Luteimonas sp. YD-1 nov., isolated from acidic soil.</title>
        <authorList>
            <person name="Zhou J."/>
        </authorList>
    </citation>
    <scope>NUCLEOTIDE SEQUENCE [LARGE SCALE GENOMIC DNA]</scope>
    <source>
        <strain evidence="1 2">YD-1</strain>
    </source>
</reference>